<dbReference type="InterPro" id="IPR008952">
    <property type="entry name" value="Tetraspanin_EC2_sf"/>
</dbReference>
<evidence type="ECO:0000256" key="1">
    <source>
        <dbReference type="ARBA" id="ARBA00004141"/>
    </source>
</evidence>
<proteinExistence type="predicted"/>
<evidence type="ECO:0000256" key="5">
    <source>
        <dbReference type="SAM" id="Phobius"/>
    </source>
</evidence>
<comment type="subcellular location">
    <subcellularLocation>
        <location evidence="1">Membrane</location>
        <topology evidence="1">Multi-pass membrane protein</topology>
    </subcellularLocation>
</comment>
<protein>
    <submittedName>
        <fullName evidence="7 8">Tetraspanin</fullName>
    </submittedName>
</protein>
<name>A0A1I8JJ29_9PLAT</name>
<evidence type="ECO:0000256" key="4">
    <source>
        <dbReference type="ARBA" id="ARBA00023136"/>
    </source>
</evidence>
<evidence type="ECO:0000256" key="2">
    <source>
        <dbReference type="ARBA" id="ARBA00022692"/>
    </source>
</evidence>
<evidence type="ECO:0000256" key="3">
    <source>
        <dbReference type="ARBA" id="ARBA00022989"/>
    </source>
</evidence>
<dbReference type="InterPro" id="IPR018499">
    <property type="entry name" value="Tetraspanin/Peripherin"/>
</dbReference>
<dbReference type="Gene3D" id="1.10.1450.10">
    <property type="entry name" value="Tetraspanin"/>
    <property type="match status" value="1"/>
</dbReference>
<feature type="transmembrane region" description="Helical" evidence="5">
    <location>
        <begin position="99"/>
        <end position="120"/>
    </location>
</feature>
<feature type="transmembrane region" description="Helical" evidence="5">
    <location>
        <begin position="258"/>
        <end position="279"/>
    </location>
</feature>
<dbReference type="WBParaSite" id="maker-uti_cns_0048556-snap-gene-0.3-mRNA-1">
    <property type="protein sequence ID" value="maker-uti_cns_0048556-snap-gene-0.3-mRNA-1"/>
    <property type="gene ID" value="maker-uti_cns_0048556-snap-gene-0.3"/>
</dbReference>
<feature type="transmembrane region" description="Helical" evidence="5">
    <location>
        <begin position="63"/>
        <end position="87"/>
    </location>
</feature>
<dbReference type="GO" id="GO:0016020">
    <property type="term" value="C:membrane"/>
    <property type="evidence" value="ECO:0007669"/>
    <property type="project" value="UniProtKB-SubCell"/>
</dbReference>
<accession>A0A1I8JJ29</accession>
<reference evidence="7 8" key="1">
    <citation type="submission" date="2016-11" db="UniProtKB">
        <authorList>
            <consortium name="WormBaseParasite"/>
        </authorList>
    </citation>
    <scope>IDENTIFICATION</scope>
</reference>
<sequence>MIIQWSPNLATWVRTRIKTCLFVVNSLLLVGGALLLGVCWRVFTQFDAMRYSSLGLVNINSIVLIRVGFVFCAFLAIFIAALGCVVACKESCGFVQLHLALLALLLMAHLSAVSLAAASASRYRTIDDSKLSLKSIRDQYGLFSRNSTADGDVTAAVDTFQAEFTCCGWSGRVGSRNIFLETPWFRRQGSGNSATHKLFYYPESCCNPAVDREKLSKCTLAENELLARRIGYMHPADCIDLFIEACHTGFRTATGVSVMLMTFQLICLVFDSIAINAFYSLDNRVYDKGQFV</sequence>
<evidence type="ECO:0000313" key="6">
    <source>
        <dbReference type="Proteomes" id="UP000095280"/>
    </source>
</evidence>
<keyword evidence="3 5" id="KW-1133">Transmembrane helix</keyword>
<dbReference type="Pfam" id="PF00335">
    <property type="entry name" value="Tetraspanin"/>
    <property type="match status" value="1"/>
</dbReference>
<dbReference type="Proteomes" id="UP000095280">
    <property type="component" value="Unplaced"/>
</dbReference>
<evidence type="ECO:0000313" key="7">
    <source>
        <dbReference type="WBParaSite" id="maker-uti_cns_0048556-snap-gene-0.3-mRNA-1"/>
    </source>
</evidence>
<feature type="transmembrane region" description="Helical" evidence="5">
    <location>
        <begin position="21"/>
        <end position="43"/>
    </location>
</feature>
<dbReference type="AlphaFoldDB" id="A0A1I8JJ29"/>
<keyword evidence="6" id="KW-1185">Reference proteome</keyword>
<organism evidence="6 7">
    <name type="scientific">Macrostomum lignano</name>
    <dbReference type="NCBI Taxonomy" id="282301"/>
    <lineage>
        <taxon>Eukaryota</taxon>
        <taxon>Metazoa</taxon>
        <taxon>Spiralia</taxon>
        <taxon>Lophotrochozoa</taxon>
        <taxon>Platyhelminthes</taxon>
        <taxon>Rhabditophora</taxon>
        <taxon>Macrostomorpha</taxon>
        <taxon>Macrostomida</taxon>
        <taxon>Macrostomidae</taxon>
        <taxon>Macrostomum</taxon>
    </lineage>
</organism>
<dbReference type="SUPFAM" id="SSF48652">
    <property type="entry name" value="Tetraspanin"/>
    <property type="match status" value="1"/>
</dbReference>
<dbReference type="WBParaSite" id="maker-uti_cns_0048557-snap-gene-0.1-mRNA-1">
    <property type="protein sequence ID" value="maker-uti_cns_0048557-snap-gene-0.1-mRNA-1"/>
    <property type="gene ID" value="maker-uti_cns_0048557-snap-gene-0.1"/>
</dbReference>
<keyword evidence="2 5" id="KW-0812">Transmembrane</keyword>
<evidence type="ECO:0000313" key="8">
    <source>
        <dbReference type="WBParaSite" id="maker-uti_cns_0048557-snap-gene-0.1-mRNA-1"/>
    </source>
</evidence>
<keyword evidence="4 5" id="KW-0472">Membrane</keyword>